<dbReference type="Pfam" id="PF04055">
    <property type="entry name" value="Radical_SAM"/>
    <property type="match status" value="1"/>
</dbReference>
<dbReference type="InterPro" id="IPR007197">
    <property type="entry name" value="rSAM"/>
</dbReference>
<gene>
    <name evidence="8" type="ORF">ADUPG1_003370</name>
</gene>
<dbReference type="CDD" id="cd01335">
    <property type="entry name" value="Radical_SAM"/>
    <property type="match status" value="1"/>
</dbReference>
<evidence type="ECO:0000256" key="5">
    <source>
        <dbReference type="ARBA" id="ARBA00023004"/>
    </source>
</evidence>
<evidence type="ECO:0000256" key="2">
    <source>
        <dbReference type="ARBA" id="ARBA00022485"/>
    </source>
</evidence>
<dbReference type="InterPro" id="IPR058240">
    <property type="entry name" value="rSAM_sf"/>
</dbReference>
<keyword evidence="6" id="KW-0411">Iron-sulfur</keyword>
<proteinExistence type="predicted"/>
<evidence type="ECO:0000313" key="9">
    <source>
        <dbReference type="Proteomes" id="UP001057375"/>
    </source>
</evidence>
<dbReference type="Gene3D" id="3.20.20.70">
    <property type="entry name" value="Aldolase class I"/>
    <property type="match status" value="2"/>
</dbReference>
<keyword evidence="4" id="KW-0479">Metal-binding</keyword>
<keyword evidence="5" id="KW-0408">Iron</keyword>
<keyword evidence="3" id="KW-0949">S-adenosyl-L-methionine</keyword>
<keyword evidence="2" id="KW-0004">4Fe-4S</keyword>
<dbReference type="SMART" id="SM00876">
    <property type="entry name" value="BATS"/>
    <property type="match status" value="1"/>
</dbReference>
<organism evidence="8 9">
    <name type="scientific">Aduncisulcus paluster</name>
    <dbReference type="NCBI Taxonomy" id="2918883"/>
    <lineage>
        <taxon>Eukaryota</taxon>
        <taxon>Metamonada</taxon>
        <taxon>Carpediemonas-like organisms</taxon>
        <taxon>Aduncisulcus</taxon>
    </lineage>
</organism>
<feature type="non-terminal residue" evidence="8">
    <location>
        <position position="293"/>
    </location>
</feature>
<dbReference type="InterPro" id="IPR013785">
    <property type="entry name" value="Aldolase_TIM"/>
</dbReference>
<comment type="caution">
    <text evidence="8">The sequence shown here is derived from an EMBL/GenBank/DDBJ whole genome shotgun (WGS) entry which is preliminary data.</text>
</comment>
<evidence type="ECO:0000256" key="6">
    <source>
        <dbReference type="ARBA" id="ARBA00023014"/>
    </source>
</evidence>
<name>A0ABQ5KYB6_9EUKA</name>
<dbReference type="SFLD" id="SFLDG01060">
    <property type="entry name" value="BATS_domain_containing"/>
    <property type="match status" value="1"/>
</dbReference>
<dbReference type="PANTHER" id="PTHR43583">
    <property type="entry name" value="2-IMINOACETATE SYNTHASE"/>
    <property type="match status" value="1"/>
</dbReference>
<reference evidence="8" key="1">
    <citation type="submission" date="2022-03" db="EMBL/GenBank/DDBJ databases">
        <title>Draft genome sequence of Aduncisulcus paluster, a free-living microaerophilic Fornicata.</title>
        <authorList>
            <person name="Yuyama I."/>
            <person name="Kume K."/>
            <person name="Tamura T."/>
            <person name="Inagaki Y."/>
            <person name="Hashimoto T."/>
        </authorList>
    </citation>
    <scope>NUCLEOTIDE SEQUENCE</scope>
    <source>
        <strain evidence="8">NY0171</strain>
    </source>
</reference>
<dbReference type="EMBL" id="BQXS01004590">
    <property type="protein sequence ID" value="GKT37432.1"/>
    <property type="molecule type" value="Genomic_DNA"/>
</dbReference>
<evidence type="ECO:0000256" key="4">
    <source>
        <dbReference type="ARBA" id="ARBA00022723"/>
    </source>
</evidence>
<keyword evidence="9" id="KW-1185">Reference proteome</keyword>
<dbReference type="SFLD" id="SFLDG01081">
    <property type="entry name" value="cleavage_of_the_Ca-Cb_bond_in"/>
    <property type="match status" value="1"/>
</dbReference>
<sequence>VLLSEAGYECLEDMAQRAHQKRTQHFGKAVVLYTPLYLANHCINGCTYCGYNVHNKIDRHILSTEEIETEAKEIAKTGLKHILILTGESAHHTPVSYIVDAVKILRKYFESISIEIYPLTSEEYKQVIDAGVDGLTIYQEVYNPEVYDAVHVSGPKKNYPFRLQAPEPFKTAWHAHYLQKKYPELELGVSMPRIRPCAGGYQVERPVDDKAFVQIMLALGCLLPSVGITISTREQAEFRNNLIPLGATKLSAGVSTAVGGHSKDDNASEAQFEISDTRTVEEMKAYLLSVGYQ</sequence>
<protein>
    <submittedName>
        <fullName evidence="8">Multi-domain containing protein</fullName>
    </submittedName>
</protein>
<feature type="non-terminal residue" evidence="8">
    <location>
        <position position="1"/>
    </location>
</feature>
<dbReference type="SUPFAM" id="SSF102114">
    <property type="entry name" value="Radical SAM enzymes"/>
    <property type="match status" value="1"/>
</dbReference>
<dbReference type="Pfam" id="PF06968">
    <property type="entry name" value="BATS"/>
    <property type="match status" value="1"/>
</dbReference>
<evidence type="ECO:0000259" key="7">
    <source>
        <dbReference type="SMART" id="SM00876"/>
    </source>
</evidence>
<dbReference type="PANTHER" id="PTHR43583:SF1">
    <property type="entry name" value="2-IMINOACETATE SYNTHASE"/>
    <property type="match status" value="1"/>
</dbReference>
<evidence type="ECO:0000256" key="3">
    <source>
        <dbReference type="ARBA" id="ARBA00022691"/>
    </source>
</evidence>
<comment type="cofactor">
    <cofactor evidence="1">
        <name>[4Fe-4S] cluster</name>
        <dbReference type="ChEBI" id="CHEBI:49883"/>
    </cofactor>
</comment>
<dbReference type="InterPro" id="IPR034428">
    <property type="entry name" value="ThiH/NoCL/HydG-like"/>
</dbReference>
<feature type="domain" description="Biotin and thiamin synthesis-associated" evidence="7">
    <location>
        <begin position="190"/>
        <end position="293"/>
    </location>
</feature>
<accession>A0ABQ5KYB6</accession>
<dbReference type="SFLD" id="SFLDS00029">
    <property type="entry name" value="Radical_SAM"/>
    <property type="match status" value="1"/>
</dbReference>
<evidence type="ECO:0000313" key="8">
    <source>
        <dbReference type="EMBL" id="GKT37432.1"/>
    </source>
</evidence>
<dbReference type="InterPro" id="IPR010722">
    <property type="entry name" value="BATS_dom"/>
</dbReference>
<evidence type="ECO:0000256" key="1">
    <source>
        <dbReference type="ARBA" id="ARBA00001966"/>
    </source>
</evidence>
<dbReference type="Proteomes" id="UP001057375">
    <property type="component" value="Unassembled WGS sequence"/>
</dbReference>